<dbReference type="EMBL" id="AFHG01000043">
    <property type="protein sequence ID" value="EGK72084.1"/>
    <property type="molecule type" value="Genomic_DNA"/>
</dbReference>
<sequence length="541" mass="60562">MAHLHPMHPGPRLDSGYYRELDVIRRLQDGLDASFDIFHSLTLHTLRDGADEHREIDVVVLGPAGDMVLLEIKAGQLSLSNGELLKLYAGRTHDAARQSRIQFAAMVNKLKQAGLHARVLNCLVLPDFSIGSDQIASFARERIFDAEMFDRLPELVRGLMPADPDNSPREDIRRFLANEFRVSPDLRALGVQLRDTTHRLSDGLATWVLRIESPSGVIRVDATAGSGKTQLALRLLDEAAARKQRALYLCFNRALADHIVGLAPATVEVETFHERCVEHYRRVVGEPDFSDASVFQTIAERYHADAPSMPSRYELLVIDEGQDFQPAWLESLLPQLTSQGRLYLMEDPSQRLYEREEFDLDGAVTLRCDDNFRTPRHIIGVINALALTARPVSACSPYAGELPDFLTYGGSAELMRKTVEAVQALLDRGIPLNDIAVLTGHGLKHSQLLSLDRIGPWRTRRFTGRYDRNGTPLWTDGELLIDSIFRFKGQSRAGIVLTELDFEELTQTEKRKLFVGLTRCHLAAHVVLSGDAEHAVVREIG</sequence>
<dbReference type="PANTHER" id="PTHR11070">
    <property type="entry name" value="UVRD / RECB / PCRA DNA HELICASE FAMILY MEMBER"/>
    <property type="match status" value="1"/>
</dbReference>
<dbReference type="GO" id="GO:0003677">
    <property type="term" value="F:DNA binding"/>
    <property type="evidence" value="ECO:0007669"/>
    <property type="project" value="InterPro"/>
</dbReference>
<dbReference type="GO" id="GO:0000725">
    <property type="term" value="P:recombinational repair"/>
    <property type="evidence" value="ECO:0007669"/>
    <property type="project" value="TreeGrafter"/>
</dbReference>
<dbReference type="Gene3D" id="3.40.50.300">
    <property type="entry name" value="P-loop containing nucleotide triphosphate hydrolases"/>
    <property type="match status" value="1"/>
</dbReference>
<evidence type="ECO:0000313" key="2">
    <source>
        <dbReference type="EMBL" id="EGK72084.1"/>
    </source>
</evidence>
<comment type="caution">
    <text evidence="2">The sequence shown here is derived from an EMBL/GenBank/DDBJ whole genome shotgun (WGS) entry which is preliminary data.</text>
</comment>
<evidence type="ECO:0000259" key="1">
    <source>
        <dbReference type="Pfam" id="PF08378"/>
    </source>
</evidence>
<dbReference type="GO" id="GO:0043138">
    <property type="term" value="F:3'-5' DNA helicase activity"/>
    <property type="evidence" value="ECO:0007669"/>
    <property type="project" value="TreeGrafter"/>
</dbReference>
<dbReference type="eggNOG" id="COG1074">
    <property type="taxonomic scope" value="Bacteria"/>
</dbReference>
<dbReference type="InterPro" id="IPR000212">
    <property type="entry name" value="DNA_helicase_UvrD/REP"/>
</dbReference>
<dbReference type="Pfam" id="PF08378">
    <property type="entry name" value="NERD"/>
    <property type="match status" value="1"/>
</dbReference>
<dbReference type="Proteomes" id="UP000005019">
    <property type="component" value="Unassembled WGS sequence"/>
</dbReference>
<feature type="domain" description="NERD" evidence="1">
    <location>
        <begin position="15"/>
        <end position="122"/>
    </location>
</feature>
<dbReference type="GO" id="GO:0005524">
    <property type="term" value="F:ATP binding"/>
    <property type="evidence" value="ECO:0007669"/>
    <property type="project" value="InterPro"/>
</dbReference>
<name>F5RBB3_METUF</name>
<reference evidence="2 3" key="1">
    <citation type="journal article" date="2011" name="J. Bacteriol.">
        <title>Genome sequence of Methyloversatilis universalis FAM5T, a methylotrophic representative of the order Rhodocyclales.</title>
        <authorList>
            <person name="Kittichotirat W."/>
            <person name="Good N.M."/>
            <person name="Hall R."/>
            <person name="Bringel F."/>
            <person name="Lajus A."/>
            <person name="Medigue C."/>
            <person name="Smalley N.E."/>
            <person name="Beck D."/>
            <person name="Bumgarner R."/>
            <person name="Vuilleumier S."/>
            <person name="Kalyuzhnaya M.G."/>
        </authorList>
    </citation>
    <scope>NUCLEOTIDE SEQUENCE [LARGE SCALE GENOMIC DNA]</scope>
    <source>
        <strain evidence="3">ATCC BAA-1314 / JCM 13912 / FAM5</strain>
    </source>
</reference>
<accession>F5RBB3</accession>
<evidence type="ECO:0000313" key="3">
    <source>
        <dbReference type="Proteomes" id="UP000005019"/>
    </source>
</evidence>
<proteinExistence type="predicted"/>
<organism evidence="2 3">
    <name type="scientific">Methyloversatilis universalis (strain ATCC BAA-1314 / DSM 25237 / JCM 13912 / CCUG 52030 / FAM5)</name>
    <dbReference type="NCBI Taxonomy" id="1000565"/>
    <lineage>
        <taxon>Bacteria</taxon>
        <taxon>Pseudomonadati</taxon>
        <taxon>Pseudomonadota</taxon>
        <taxon>Betaproteobacteria</taxon>
        <taxon>Nitrosomonadales</taxon>
        <taxon>Sterolibacteriaceae</taxon>
        <taxon>Methyloversatilis</taxon>
    </lineage>
</organism>
<dbReference type="AlphaFoldDB" id="F5RBB3"/>
<dbReference type="GO" id="GO:0005829">
    <property type="term" value="C:cytosol"/>
    <property type="evidence" value="ECO:0007669"/>
    <property type="project" value="TreeGrafter"/>
</dbReference>
<gene>
    <name evidence="2" type="ORF">METUNv1_01555</name>
</gene>
<dbReference type="InterPro" id="IPR027417">
    <property type="entry name" value="P-loop_NTPase"/>
</dbReference>
<dbReference type="SUPFAM" id="SSF52540">
    <property type="entry name" value="P-loop containing nucleoside triphosphate hydrolases"/>
    <property type="match status" value="1"/>
</dbReference>
<dbReference type="STRING" id="1000565.METUNv1_01555"/>
<dbReference type="OrthoDB" id="393237at2"/>
<keyword evidence="3" id="KW-1185">Reference proteome</keyword>
<protein>
    <submittedName>
        <fullName evidence="2">NERD domain protein</fullName>
    </submittedName>
</protein>
<dbReference type="PANTHER" id="PTHR11070:SF45">
    <property type="entry name" value="DNA 3'-5' HELICASE"/>
    <property type="match status" value="1"/>
</dbReference>
<dbReference type="RefSeq" id="WP_008060473.1">
    <property type="nucleotide sequence ID" value="NZ_AFHG01000043.1"/>
</dbReference>
<dbReference type="Pfam" id="PF13245">
    <property type="entry name" value="AAA_19"/>
    <property type="match status" value="1"/>
</dbReference>
<dbReference type="InterPro" id="IPR011528">
    <property type="entry name" value="NERD"/>
</dbReference>